<name>A0ABY7FWS9_MYAAR</name>
<evidence type="ECO:0000313" key="1">
    <source>
        <dbReference type="EMBL" id="WAR25724.1"/>
    </source>
</evidence>
<dbReference type="EMBL" id="CP111025">
    <property type="protein sequence ID" value="WAR25724.1"/>
    <property type="molecule type" value="Genomic_DNA"/>
</dbReference>
<keyword evidence="2" id="KW-1185">Reference proteome</keyword>
<dbReference type="Proteomes" id="UP001164746">
    <property type="component" value="Chromosome 14"/>
</dbReference>
<organism evidence="1 2">
    <name type="scientific">Mya arenaria</name>
    <name type="common">Soft-shell clam</name>
    <dbReference type="NCBI Taxonomy" id="6604"/>
    <lineage>
        <taxon>Eukaryota</taxon>
        <taxon>Metazoa</taxon>
        <taxon>Spiralia</taxon>
        <taxon>Lophotrochozoa</taxon>
        <taxon>Mollusca</taxon>
        <taxon>Bivalvia</taxon>
        <taxon>Autobranchia</taxon>
        <taxon>Heteroconchia</taxon>
        <taxon>Euheterodonta</taxon>
        <taxon>Imparidentia</taxon>
        <taxon>Neoheterodontei</taxon>
        <taxon>Myida</taxon>
        <taxon>Myoidea</taxon>
        <taxon>Myidae</taxon>
        <taxon>Mya</taxon>
    </lineage>
</organism>
<evidence type="ECO:0000313" key="2">
    <source>
        <dbReference type="Proteomes" id="UP001164746"/>
    </source>
</evidence>
<accession>A0ABY7FWS9</accession>
<sequence length="95" mass="10694">MNKRTAIGVEICIQQKPKNSSALRLQSRDLHPTARQFFIVVWVTKSSVEDCWFELWFKPVLISVGFGGVSGAHLCRIGLCILRAKWTVIASTSFI</sequence>
<reference evidence="1" key="1">
    <citation type="submission" date="2022-11" db="EMBL/GenBank/DDBJ databases">
        <title>Centuries of genome instability and evolution in soft-shell clam transmissible cancer (bioRxiv).</title>
        <authorList>
            <person name="Hart S.F.M."/>
            <person name="Yonemitsu M.A."/>
            <person name="Giersch R.M."/>
            <person name="Beal B.F."/>
            <person name="Arriagada G."/>
            <person name="Davis B.W."/>
            <person name="Ostrander E.A."/>
            <person name="Goff S.P."/>
            <person name="Metzger M.J."/>
        </authorList>
    </citation>
    <scope>NUCLEOTIDE SEQUENCE</scope>
    <source>
        <strain evidence="1">MELC-2E11</strain>
        <tissue evidence="1">Siphon/mantle</tissue>
    </source>
</reference>
<protein>
    <submittedName>
        <fullName evidence="1">Uncharacterized protein</fullName>
    </submittedName>
</protein>
<proteinExistence type="predicted"/>
<gene>
    <name evidence="1" type="ORF">MAR_011428</name>
</gene>